<protein>
    <submittedName>
        <fullName evidence="1">Uncharacterized protein</fullName>
    </submittedName>
</protein>
<dbReference type="Proteomes" id="UP000706926">
    <property type="component" value="Unassembled WGS sequence"/>
</dbReference>
<dbReference type="GeneID" id="95405748"/>
<organism evidence="1 2">
    <name type="scientific">Paenibacillus lactis</name>
    <dbReference type="NCBI Taxonomy" id="228574"/>
    <lineage>
        <taxon>Bacteria</taxon>
        <taxon>Bacillati</taxon>
        <taxon>Bacillota</taxon>
        <taxon>Bacilli</taxon>
        <taxon>Bacillales</taxon>
        <taxon>Paenibacillaceae</taxon>
        <taxon>Paenibacillus</taxon>
    </lineage>
</organism>
<comment type="caution">
    <text evidence="1">The sequence shown here is derived from an EMBL/GenBank/DDBJ whole genome shotgun (WGS) entry which is preliminary data.</text>
</comment>
<name>A0ABS4FF73_9BACL</name>
<gene>
    <name evidence="1" type="ORF">J2Z18_003813</name>
</gene>
<keyword evidence="2" id="KW-1185">Reference proteome</keyword>
<evidence type="ECO:0000313" key="2">
    <source>
        <dbReference type="Proteomes" id="UP000706926"/>
    </source>
</evidence>
<reference evidence="1 2" key="1">
    <citation type="submission" date="2021-03" db="EMBL/GenBank/DDBJ databases">
        <title>Genomic Encyclopedia of Type Strains, Phase IV (KMG-IV): sequencing the most valuable type-strain genomes for metagenomic binning, comparative biology and taxonomic classification.</title>
        <authorList>
            <person name="Goeker M."/>
        </authorList>
    </citation>
    <scope>NUCLEOTIDE SEQUENCE [LARGE SCALE GENOMIC DNA]</scope>
    <source>
        <strain evidence="1 2">DSM 15596</strain>
    </source>
</reference>
<accession>A0ABS4FF73</accession>
<sequence>MSSAYDAAPLLNKQYNNAGEAINLADSDDGGMKVKIKAESSDDTLGDGTAFAPANGNAAMAIKEKAVASDGQANP</sequence>
<proteinExistence type="predicted"/>
<dbReference type="EMBL" id="JAGGKI010000010">
    <property type="protein sequence ID" value="MBP1894707.1"/>
    <property type="molecule type" value="Genomic_DNA"/>
</dbReference>
<evidence type="ECO:0000313" key="1">
    <source>
        <dbReference type="EMBL" id="MBP1894707.1"/>
    </source>
</evidence>
<dbReference type="RefSeq" id="WP_210095153.1">
    <property type="nucleotide sequence ID" value="NZ_CP139098.1"/>
</dbReference>